<protein>
    <submittedName>
        <fullName evidence="2">Alkaline phosphatase family protein</fullName>
    </submittedName>
</protein>
<dbReference type="InterPro" id="IPR029052">
    <property type="entry name" value="Metallo-depent_PP-like"/>
</dbReference>
<dbReference type="InterPro" id="IPR052900">
    <property type="entry name" value="Phospholipid_Metab_Enz"/>
</dbReference>
<sequence>MEVNKFNVGPILGKVTTDSAHVFGRGKPKRRKINFSVCRVKKVNSEDWSSPIIRFQQPHFDYSSVSINNNLAPATDYEYQSGYVNVKDGEEVDPSELDWTEINIKQFRTPSADDSDPVKFAFGSCRYLLKLFGGTIFDSRGDKTFGSMANEELDHVLMLGDQIYADDLNIIGADNCVDEFLERYREVFSQANFSKLVGSTPTYMTLDDHEIEDNWPSKASYNDLLRKYPAAMHAYKIYQMSHSPAATLSNDKSKIANVGNTFWYTTENGCSETFVMDVRTGRTEDRMVNPKQFKALLDWLNNGSGKVKFIATSVPFFPDYSKGNKDKWSGYQGQRNEILDFISNKNIAKVVFLSGDVHASMAAILTRSDNPDFHVVSVVSSPFFWPYPHPNQDTFQMSGKLSGHDCIQVNKLLDVFTEESYGKIIAKPEQLTIEIKDRKGNLKNTSIVKF</sequence>
<evidence type="ECO:0000313" key="2">
    <source>
        <dbReference type="EMBL" id="MCF2947548.1"/>
    </source>
</evidence>
<name>A0ABS9D3N6_9ALTE</name>
<dbReference type="InterPro" id="IPR018946">
    <property type="entry name" value="PhoD-like_MPP"/>
</dbReference>
<dbReference type="Proteomes" id="UP001521137">
    <property type="component" value="Unassembled WGS sequence"/>
</dbReference>
<dbReference type="CDD" id="cd07389">
    <property type="entry name" value="MPP_PhoD"/>
    <property type="match status" value="1"/>
</dbReference>
<dbReference type="PANTHER" id="PTHR43606">
    <property type="entry name" value="PHOSPHATASE, PUTATIVE (AFU_ORTHOLOGUE AFUA_6G08710)-RELATED"/>
    <property type="match status" value="1"/>
</dbReference>
<dbReference type="Pfam" id="PF09423">
    <property type="entry name" value="PhoD"/>
    <property type="match status" value="1"/>
</dbReference>
<dbReference type="PANTHER" id="PTHR43606:SF2">
    <property type="entry name" value="ALKALINE PHOSPHATASE FAMILY PROTEIN (AFU_ORTHOLOGUE AFUA_5G03860)"/>
    <property type="match status" value="1"/>
</dbReference>
<dbReference type="InterPro" id="IPR038607">
    <property type="entry name" value="PhoD-like_sf"/>
</dbReference>
<reference evidence="2 3" key="1">
    <citation type="submission" date="2022-01" db="EMBL/GenBank/DDBJ databases">
        <title>Paraglaciecola sp. G1-23.</title>
        <authorList>
            <person name="Jin M.S."/>
            <person name="Han D.M."/>
            <person name="Kim H.M."/>
            <person name="Jeon C.O."/>
        </authorList>
    </citation>
    <scope>NUCLEOTIDE SEQUENCE [LARGE SCALE GENOMIC DNA]</scope>
    <source>
        <strain evidence="2 3">G1-23</strain>
    </source>
</reference>
<accession>A0ABS9D3N6</accession>
<dbReference type="RefSeq" id="WP_235311070.1">
    <property type="nucleotide sequence ID" value="NZ_JAKGAS010000002.1"/>
</dbReference>
<gene>
    <name evidence="2" type="ORF">L0668_05470</name>
</gene>
<comment type="caution">
    <text evidence="2">The sequence shown here is derived from an EMBL/GenBank/DDBJ whole genome shotgun (WGS) entry which is preliminary data.</text>
</comment>
<organism evidence="2 3">
    <name type="scientific">Paraglaciecola algarum</name>
    <dbReference type="NCBI Taxonomy" id="3050085"/>
    <lineage>
        <taxon>Bacteria</taxon>
        <taxon>Pseudomonadati</taxon>
        <taxon>Pseudomonadota</taxon>
        <taxon>Gammaproteobacteria</taxon>
        <taxon>Alteromonadales</taxon>
        <taxon>Alteromonadaceae</taxon>
        <taxon>Paraglaciecola</taxon>
    </lineage>
</organism>
<dbReference type="Gene3D" id="3.60.21.70">
    <property type="entry name" value="PhoD-like phosphatase"/>
    <property type="match status" value="1"/>
</dbReference>
<keyword evidence="3" id="KW-1185">Reference proteome</keyword>
<proteinExistence type="predicted"/>
<dbReference type="EMBL" id="JAKGAS010000002">
    <property type="protein sequence ID" value="MCF2947548.1"/>
    <property type="molecule type" value="Genomic_DNA"/>
</dbReference>
<evidence type="ECO:0000259" key="1">
    <source>
        <dbReference type="Pfam" id="PF09423"/>
    </source>
</evidence>
<evidence type="ECO:0000313" key="3">
    <source>
        <dbReference type="Proteomes" id="UP001521137"/>
    </source>
</evidence>
<feature type="domain" description="PhoD-like phosphatase metallophosphatase" evidence="1">
    <location>
        <begin position="143"/>
        <end position="415"/>
    </location>
</feature>
<dbReference type="SUPFAM" id="SSF56300">
    <property type="entry name" value="Metallo-dependent phosphatases"/>
    <property type="match status" value="1"/>
</dbReference>